<dbReference type="PANTHER" id="PTHR11129">
    <property type="entry name" value="PROTEIN FARNESYLTRANSFERASE ALPHA SUBUNIT/RAB GERANYLGERANYL TRANSFERASE ALPHA SUBUNIT"/>
    <property type="match status" value="1"/>
</dbReference>
<protein>
    <recommendedName>
        <fullName evidence="8">Protein prenyltransferase</fullName>
    </recommendedName>
</protein>
<organism evidence="6 7">
    <name type="scientific">Sporothrix schenckii 1099-18</name>
    <dbReference type="NCBI Taxonomy" id="1397361"/>
    <lineage>
        <taxon>Eukaryota</taxon>
        <taxon>Fungi</taxon>
        <taxon>Dikarya</taxon>
        <taxon>Ascomycota</taxon>
        <taxon>Pezizomycotina</taxon>
        <taxon>Sordariomycetes</taxon>
        <taxon>Sordariomycetidae</taxon>
        <taxon>Ophiostomatales</taxon>
        <taxon>Ophiostomataceae</taxon>
        <taxon>Sporothrix</taxon>
    </lineage>
</organism>
<accession>A0A0F2MDN9</accession>
<dbReference type="OrthoDB" id="5358702at2759"/>
<dbReference type="InterPro" id="IPR002088">
    <property type="entry name" value="Prenyl_trans_a"/>
</dbReference>
<dbReference type="GeneID" id="27672104"/>
<gene>
    <name evidence="6" type="ORF">SPSK_10397</name>
</gene>
<evidence type="ECO:0000313" key="7">
    <source>
        <dbReference type="Proteomes" id="UP000033710"/>
    </source>
</evidence>
<keyword evidence="4" id="KW-0677">Repeat</keyword>
<dbReference type="Proteomes" id="UP000033710">
    <property type="component" value="Unassembled WGS sequence"/>
</dbReference>
<reference evidence="6 7" key="1">
    <citation type="journal article" date="2014" name="BMC Genomics">
        <title>Comparative genomics of the major fungal agents of human and animal Sporotrichosis: Sporothrix schenckii and Sporothrix brasiliensis.</title>
        <authorList>
            <person name="Teixeira M.M."/>
            <person name="de Almeida L.G."/>
            <person name="Kubitschek-Barreira P."/>
            <person name="Alves F.L."/>
            <person name="Kioshima E.S."/>
            <person name="Abadio A.K."/>
            <person name="Fernandes L."/>
            <person name="Derengowski L.S."/>
            <person name="Ferreira K.S."/>
            <person name="Souza R.C."/>
            <person name="Ruiz J.C."/>
            <person name="de Andrade N.C."/>
            <person name="Paes H.C."/>
            <person name="Nicola A.M."/>
            <person name="Albuquerque P."/>
            <person name="Gerber A.L."/>
            <person name="Martins V.P."/>
            <person name="Peconick L.D."/>
            <person name="Neto A.V."/>
            <person name="Chaucanez C.B."/>
            <person name="Silva P.A."/>
            <person name="Cunha O.L."/>
            <person name="de Oliveira F.F."/>
            <person name="dos Santos T.C."/>
            <person name="Barros A.L."/>
            <person name="Soares M.A."/>
            <person name="de Oliveira L.M."/>
            <person name="Marini M.M."/>
            <person name="Villalobos-Duno H."/>
            <person name="Cunha M.M."/>
            <person name="de Hoog S."/>
            <person name="da Silveira J.F."/>
            <person name="Henrissat B."/>
            <person name="Nino-Vega G.A."/>
            <person name="Cisalpino P.S."/>
            <person name="Mora-Montes H.M."/>
            <person name="Almeida S.R."/>
            <person name="Stajich J.E."/>
            <person name="Lopes-Bezerra L.M."/>
            <person name="Vasconcelos A.T."/>
            <person name="Felipe M.S."/>
        </authorList>
    </citation>
    <scope>NUCLEOTIDE SEQUENCE [LARGE SCALE GENOMIC DNA]</scope>
    <source>
        <strain evidence="6 7">1099-18</strain>
    </source>
</reference>
<dbReference type="GO" id="GO:0005737">
    <property type="term" value="C:cytoplasm"/>
    <property type="evidence" value="ECO:0007669"/>
    <property type="project" value="TreeGrafter"/>
</dbReference>
<keyword evidence="3" id="KW-0808">Transferase</keyword>
<reference evidence="6 7" key="2">
    <citation type="journal article" date="2015" name="Eukaryot. Cell">
        <title>Asexual propagation of a virulent clone complex in a human and feline outbreak of sporotrichosis.</title>
        <authorList>
            <person name="Teixeira Mde M."/>
            <person name="Rodrigues A.M."/>
            <person name="Tsui C.K."/>
            <person name="de Almeida L.G."/>
            <person name="Van Diepeningen A.D."/>
            <person name="van den Ende B.G."/>
            <person name="Fernandes G.F."/>
            <person name="Kano R."/>
            <person name="Hamelin R.C."/>
            <person name="Lopes-Bezerra L.M."/>
            <person name="Vasconcelos A.T."/>
            <person name="de Hoog S."/>
            <person name="de Camargo Z.P."/>
            <person name="Felipe M.S."/>
        </authorList>
    </citation>
    <scope>NUCLEOTIDE SEQUENCE [LARGE SCALE GENOMIC DNA]</scope>
    <source>
        <strain evidence="6 7">1099-18</strain>
    </source>
</reference>
<evidence type="ECO:0000256" key="4">
    <source>
        <dbReference type="ARBA" id="ARBA00022737"/>
    </source>
</evidence>
<comment type="caution">
    <text evidence="6">The sequence shown here is derived from an EMBL/GenBank/DDBJ whole genome shotgun (WGS) entry which is preliminary data.</text>
</comment>
<evidence type="ECO:0000256" key="5">
    <source>
        <dbReference type="SAM" id="MobiDB-lite"/>
    </source>
</evidence>
<dbReference type="KEGG" id="ssck:SPSK_10397"/>
<sequence>MSRALDKATAAALQSGDPEAAFCAIADVLTETAEQQERLEIEFLGREHPPLPDGSYVLRDGNAVAVPKLALVQAFIVARETLQKHRAAAFLLPATDAVRTRILRATAVLLLMDPEHLTAANTRKRLIQEDLLSASADAAADVPVASRASQLLADELHLIDSLLTSHLHRHTKSPTLWSHRRWLLLRLANPATDRTRLLRDVTHVVTVAAVRHPRNYYAWEHARWLVQWQSQGSRHGTPKTDEHDDEMLQLVVVVRDWCYRHHTDTSGWSFLFFLLASLPSSPPSPSSPSLPRRTDAAPAQPSPLYEETVVQVEEMATSLRWTGEAVWVFLRTAVAYLEHFRRETGTTTSEASEATEEHSRFQAAASTLLATVDPTSHEHQILTRAQAWCATSTAGQTSTQSNAT</sequence>
<dbReference type="Gene3D" id="1.25.40.120">
    <property type="entry name" value="Protein prenylyltransferase"/>
    <property type="match status" value="1"/>
</dbReference>
<dbReference type="PANTHER" id="PTHR11129:SF3">
    <property type="entry name" value="PROTEIN PRENYLTRANSFERASE ALPHA SUBUNIT REPEAT-CONTAINING PROTEIN 1"/>
    <property type="match status" value="1"/>
</dbReference>
<proteinExistence type="inferred from homology"/>
<dbReference type="VEuPathDB" id="FungiDB:SPSK_10397"/>
<name>A0A0F2MDN9_SPOSC</name>
<comment type="similarity">
    <text evidence="1">Belongs to the protein prenyltransferase subunit alpha family.</text>
</comment>
<dbReference type="Pfam" id="PF01239">
    <property type="entry name" value="PPTA"/>
    <property type="match status" value="2"/>
</dbReference>
<dbReference type="AlphaFoldDB" id="A0A0F2MDN9"/>
<dbReference type="GO" id="GO:0008318">
    <property type="term" value="F:protein prenyltransferase activity"/>
    <property type="evidence" value="ECO:0007669"/>
    <property type="project" value="InterPro"/>
</dbReference>
<dbReference type="SUPFAM" id="SSF48439">
    <property type="entry name" value="Protein prenylyltransferase"/>
    <property type="match status" value="1"/>
</dbReference>
<evidence type="ECO:0008006" key="8">
    <source>
        <dbReference type="Google" id="ProtNLM"/>
    </source>
</evidence>
<evidence type="ECO:0000256" key="3">
    <source>
        <dbReference type="ARBA" id="ARBA00022679"/>
    </source>
</evidence>
<evidence type="ECO:0000256" key="1">
    <source>
        <dbReference type="ARBA" id="ARBA00006734"/>
    </source>
</evidence>
<dbReference type="EMBL" id="AXCR01000005">
    <property type="protein sequence ID" value="KJR86945.1"/>
    <property type="molecule type" value="Genomic_DNA"/>
</dbReference>
<evidence type="ECO:0000256" key="2">
    <source>
        <dbReference type="ARBA" id="ARBA00022602"/>
    </source>
</evidence>
<evidence type="ECO:0000313" key="6">
    <source>
        <dbReference type="EMBL" id="KJR86945.1"/>
    </source>
</evidence>
<dbReference type="RefSeq" id="XP_016589621.1">
    <property type="nucleotide sequence ID" value="XM_016736827.1"/>
</dbReference>
<feature type="region of interest" description="Disordered" evidence="5">
    <location>
        <begin position="283"/>
        <end position="302"/>
    </location>
</feature>
<keyword evidence="2" id="KW-0637">Prenyltransferase</keyword>